<keyword evidence="6" id="KW-0472">Membrane</keyword>
<keyword evidence="6" id="KW-1133">Transmembrane helix</keyword>
<dbReference type="EMBL" id="CP015163">
    <property type="protein sequence ID" value="AXB46463.1"/>
    <property type="molecule type" value="Genomic_DNA"/>
</dbReference>
<gene>
    <name evidence="8" type="ORF">A4R43_31710</name>
</gene>
<protein>
    <submittedName>
        <fullName evidence="8">Protein kinase</fullName>
    </submittedName>
</protein>
<dbReference type="InterPro" id="IPR011009">
    <property type="entry name" value="Kinase-like_dom_sf"/>
</dbReference>
<dbReference type="AlphaFoldDB" id="A0A344LEI9"/>
<dbReference type="Gene3D" id="1.10.510.10">
    <property type="entry name" value="Transferase(Phosphotransferase) domain 1"/>
    <property type="match status" value="1"/>
</dbReference>
<dbReference type="PROSITE" id="PS50011">
    <property type="entry name" value="PROTEIN_KINASE_DOM"/>
    <property type="match status" value="1"/>
</dbReference>
<dbReference type="RefSeq" id="WP_113695517.1">
    <property type="nucleotide sequence ID" value="NZ_CP015163.1"/>
</dbReference>
<dbReference type="OrthoDB" id="9762169at2"/>
<dbReference type="Proteomes" id="UP000250434">
    <property type="component" value="Chromosome"/>
</dbReference>
<dbReference type="CDD" id="cd14014">
    <property type="entry name" value="STKc_PknB_like"/>
    <property type="match status" value="1"/>
</dbReference>
<accession>A0A344LEI9</accession>
<evidence type="ECO:0000313" key="9">
    <source>
        <dbReference type="Proteomes" id="UP000250434"/>
    </source>
</evidence>
<keyword evidence="2 5" id="KW-0547">Nucleotide-binding</keyword>
<dbReference type="InterPro" id="IPR000719">
    <property type="entry name" value="Prot_kinase_dom"/>
</dbReference>
<evidence type="ECO:0000256" key="1">
    <source>
        <dbReference type="ARBA" id="ARBA00022679"/>
    </source>
</evidence>
<dbReference type="PROSITE" id="PS00107">
    <property type="entry name" value="PROTEIN_KINASE_ATP"/>
    <property type="match status" value="1"/>
</dbReference>
<dbReference type="InterPro" id="IPR008271">
    <property type="entry name" value="Ser/Thr_kinase_AS"/>
</dbReference>
<sequence length="608" mass="64639">MQPLRPDEPRQLGPYRLIAALGEGGMGRVLLGIAPDGRFVAVKQVHAQFAHDPGFRERFRREVNTSRLVSGAYTAAVMDADPEAETPWLASVFVTGPSLKEAVDAAGPLPVAALRHLATGLAAALHDIHRAGLIHRDLKPSNVLLTEDGPRVIDFGIARAVEDGQELTGTGAIIGSPAFMSPEQAGTAPVTPASDVFSFGALMVMAATGRGPFTGATTAQTLYNVVHHQPDLSAVPPDIRRLVEPCLAKDPAYRPTPAQLLDFLGHLPPGATPWPDAVHARIRQQDAEVRAALSLPLPAWQPPPPKPKPAKKRRRWVWAVGAAVLSVLLVAGTVTVYRLAQSAKAERETPPALSIQDALTPERLLRVDPCRVLDGDYEPDDRAVRTYSCPYQGKGDVNVELVLGNPLETTGIRTSPTVIEGQGVLLNDISGGCEAMVRLPSRPGSSVMVTNSSRDGDPCAVAETALTRALHRLRDPAVDRQVPPGSVLPVDPCAVLDDATTQRILGAAVKPESKALRRCEWAGQDTLTLHLDVMYPDTEGVGIDLGGIPARRTEATGGGPVTCTINWTHRGTGDGETDQVRVSYTSSVNACGKAEEAAKSVIPKLPKP</sequence>
<organism evidence="8 9">
    <name type="scientific">Amycolatopsis albispora</name>
    <dbReference type="NCBI Taxonomy" id="1804986"/>
    <lineage>
        <taxon>Bacteria</taxon>
        <taxon>Bacillati</taxon>
        <taxon>Actinomycetota</taxon>
        <taxon>Actinomycetes</taxon>
        <taxon>Pseudonocardiales</taxon>
        <taxon>Pseudonocardiaceae</taxon>
        <taxon>Amycolatopsis</taxon>
    </lineage>
</organism>
<dbReference type="Gene3D" id="3.30.200.20">
    <property type="entry name" value="Phosphorylase Kinase, domain 1"/>
    <property type="match status" value="1"/>
</dbReference>
<dbReference type="PANTHER" id="PTHR43289">
    <property type="entry name" value="MITOGEN-ACTIVATED PROTEIN KINASE KINASE KINASE 20-RELATED"/>
    <property type="match status" value="1"/>
</dbReference>
<evidence type="ECO:0000313" key="8">
    <source>
        <dbReference type="EMBL" id="AXB46463.1"/>
    </source>
</evidence>
<evidence type="ECO:0000256" key="4">
    <source>
        <dbReference type="ARBA" id="ARBA00022840"/>
    </source>
</evidence>
<dbReference type="Pfam" id="PF00069">
    <property type="entry name" value="Pkinase"/>
    <property type="match status" value="1"/>
</dbReference>
<keyword evidence="1" id="KW-0808">Transferase</keyword>
<name>A0A344LEI9_9PSEU</name>
<reference evidence="8 9" key="1">
    <citation type="submission" date="2016-04" db="EMBL/GenBank/DDBJ databases">
        <title>Complete genome sequence and analysis of deep-sea sediment isolate, Amycolatopsis sp. WP1.</title>
        <authorList>
            <person name="Wang H."/>
            <person name="Chen S."/>
            <person name="Wu Q."/>
        </authorList>
    </citation>
    <scope>NUCLEOTIDE SEQUENCE [LARGE SCALE GENOMIC DNA]</scope>
    <source>
        <strain evidence="8 9">WP1</strain>
    </source>
</reference>
<dbReference type="KEGG" id="aab:A4R43_31710"/>
<evidence type="ECO:0000256" key="2">
    <source>
        <dbReference type="ARBA" id="ARBA00022741"/>
    </source>
</evidence>
<dbReference type="InterPro" id="IPR017441">
    <property type="entry name" value="Protein_kinase_ATP_BS"/>
</dbReference>
<feature type="binding site" evidence="5">
    <location>
        <position position="43"/>
    </location>
    <ligand>
        <name>ATP</name>
        <dbReference type="ChEBI" id="CHEBI:30616"/>
    </ligand>
</feature>
<keyword evidence="6" id="KW-0812">Transmembrane</keyword>
<feature type="domain" description="Protein kinase" evidence="7">
    <location>
        <begin position="15"/>
        <end position="275"/>
    </location>
</feature>
<evidence type="ECO:0000259" key="7">
    <source>
        <dbReference type="PROSITE" id="PS50011"/>
    </source>
</evidence>
<evidence type="ECO:0000256" key="3">
    <source>
        <dbReference type="ARBA" id="ARBA00022777"/>
    </source>
</evidence>
<keyword evidence="4 5" id="KW-0067">ATP-binding</keyword>
<dbReference type="GO" id="GO:0004674">
    <property type="term" value="F:protein serine/threonine kinase activity"/>
    <property type="evidence" value="ECO:0007669"/>
    <property type="project" value="TreeGrafter"/>
</dbReference>
<dbReference type="PROSITE" id="PS00108">
    <property type="entry name" value="PROTEIN_KINASE_ST"/>
    <property type="match status" value="1"/>
</dbReference>
<evidence type="ECO:0000256" key="6">
    <source>
        <dbReference type="SAM" id="Phobius"/>
    </source>
</evidence>
<evidence type="ECO:0000256" key="5">
    <source>
        <dbReference type="PROSITE-ProRule" id="PRU10141"/>
    </source>
</evidence>
<proteinExistence type="predicted"/>
<dbReference type="PANTHER" id="PTHR43289:SF34">
    <property type="entry name" value="SERINE_THREONINE-PROTEIN KINASE YBDM-RELATED"/>
    <property type="match status" value="1"/>
</dbReference>
<keyword evidence="3 8" id="KW-0418">Kinase</keyword>
<dbReference type="GO" id="GO:0005524">
    <property type="term" value="F:ATP binding"/>
    <property type="evidence" value="ECO:0007669"/>
    <property type="project" value="UniProtKB-UniRule"/>
</dbReference>
<keyword evidence="9" id="KW-1185">Reference proteome</keyword>
<dbReference type="SMART" id="SM00220">
    <property type="entry name" value="S_TKc"/>
    <property type="match status" value="1"/>
</dbReference>
<dbReference type="SUPFAM" id="SSF56112">
    <property type="entry name" value="Protein kinase-like (PK-like)"/>
    <property type="match status" value="1"/>
</dbReference>
<feature type="transmembrane region" description="Helical" evidence="6">
    <location>
        <begin position="316"/>
        <end position="340"/>
    </location>
</feature>